<dbReference type="eggNOG" id="COG0318">
    <property type="taxonomic scope" value="Bacteria"/>
</dbReference>
<organism evidence="17 18">
    <name type="scientific">Accumulibacter regalis</name>
    <dbReference type="NCBI Taxonomy" id="522306"/>
    <lineage>
        <taxon>Bacteria</taxon>
        <taxon>Pseudomonadati</taxon>
        <taxon>Pseudomonadota</taxon>
        <taxon>Betaproteobacteria</taxon>
        <taxon>Candidatus Accumulibacter</taxon>
    </lineage>
</organism>
<feature type="domain" description="AMP-dependent synthetase/ligase" evidence="15">
    <location>
        <begin position="31"/>
        <end position="426"/>
    </location>
</feature>
<keyword evidence="6" id="KW-0547">Nucleotide-binding</keyword>
<keyword evidence="7" id="KW-0276">Fatty acid metabolism</keyword>
<evidence type="ECO:0000256" key="9">
    <source>
        <dbReference type="ARBA" id="ARBA00022842"/>
    </source>
</evidence>
<dbReference type="InterPro" id="IPR020845">
    <property type="entry name" value="AMP-binding_CS"/>
</dbReference>
<dbReference type="InterPro" id="IPR042099">
    <property type="entry name" value="ANL_N_sf"/>
</dbReference>
<evidence type="ECO:0000259" key="15">
    <source>
        <dbReference type="Pfam" id="PF00501"/>
    </source>
</evidence>
<dbReference type="SUPFAM" id="SSF56801">
    <property type="entry name" value="Acetyl-CoA synthetase-like"/>
    <property type="match status" value="1"/>
</dbReference>
<keyword evidence="5 17" id="KW-0436">Ligase</keyword>
<dbReference type="CDD" id="cd05936">
    <property type="entry name" value="FC-FACS_FadD_like"/>
    <property type="match status" value="1"/>
</dbReference>
<dbReference type="FunFam" id="3.40.50.12780:FF:000003">
    <property type="entry name" value="Long-chain-fatty-acid--CoA ligase FadD"/>
    <property type="match status" value="1"/>
</dbReference>
<comment type="similarity">
    <text evidence="4">Belongs to the ATP-dependent AMP-binding enzyme family.</text>
</comment>
<gene>
    <name evidence="17" type="primary">fadD_1</name>
    <name evidence="17" type="ORF">AW11_01313</name>
</gene>
<feature type="domain" description="AMP-binding enzyme C-terminal" evidence="16">
    <location>
        <begin position="476"/>
        <end position="550"/>
    </location>
</feature>
<evidence type="ECO:0000256" key="13">
    <source>
        <dbReference type="ARBA" id="ARBA00039545"/>
    </source>
</evidence>
<evidence type="ECO:0000313" key="17">
    <source>
        <dbReference type="EMBL" id="EXI89822.1"/>
    </source>
</evidence>
<dbReference type="PANTHER" id="PTHR43767:SF8">
    <property type="entry name" value="LONG-CHAIN-FATTY-ACID--COA LIGASE"/>
    <property type="match status" value="1"/>
</dbReference>
<evidence type="ECO:0000256" key="2">
    <source>
        <dbReference type="ARBA" id="ARBA00004170"/>
    </source>
</evidence>
<comment type="cofactor">
    <cofactor evidence="1">
        <name>Mg(2+)</name>
        <dbReference type="ChEBI" id="CHEBI:18420"/>
    </cofactor>
</comment>
<dbReference type="AlphaFoldDB" id="A0A011QKC3"/>
<dbReference type="PANTHER" id="PTHR43767">
    <property type="entry name" value="LONG-CHAIN-FATTY-ACID--COA LIGASE"/>
    <property type="match status" value="1"/>
</dbReference>
<dbReference type="Pfam" id="PF00501">
    <property type="entry name" value="AMP-binding"/>
    <property type="match status" value="1"/>
</dbReference>
<keyword evidence="10" id="KW-0443">Lipid metabolism</keyword>
<dbReference type="PROSITE" id="PS00455">
    <property type="entry name" value="AMP_BINDING"/>
    <property type="match status" value="1"/>
</dbReference>
<evidence type="ECO:0000256" key="1">
    <source>
        <dbReference type="ARBA" id="ARBA00001946"/>
    </source>
</evidence>
<evidence type="ECO:0000259" key="16">
    <source>
        <dbReference type="Pfam" id="PF13193"/>
    </source>
</evidence>
<comment type="pathway">
    <text evidence="3">Lipid metabolism; fatty acid beta-oxidation.</text>
</comment>
<evidence type="ECO:0000256" key="7">
    <source>
        <dbReference type="ARBA" id="ARBA00022832"/>
    </source>
</evidence>
<dbReference type="Proteomes" id="UP000022141">
    <property type="component" value="Unassembled WGS sequence"/>
</dbReference>
<keyword evidence="9" id="KW-0460">Magnesium</keyword>
<name>A0A011QKC3_ACCRE</name>
<dbReference type="EMBL" id="JEMY01000013">
    <property type="protein sequence ID" value="EXI89822.1"/>
    <property type="molecule type" value="Genomic_DNA"/>
</dbReference>
<dbReference type="InterPro" id="IPR025110">
    <property type="entry name" value="AMP-bd_C"/>
</dbReference>
<dbReference type="Gene3D" id="3.30.300.30">
    <property type="match status" value="1"/>
</dbReference>
<dbReference type="GO" id="GO:0016020">
    <property type="term" value="C:membrane"/>
    <property type="evidence" value="ECO:0007669"/>
    <property type="project" value="UniProtKB-SubCell"/>
</dbReference>
<evidence type="ECO:0000256" key="10">
    <source>
        <dbReference type="ARBA" id="ARBA00023098"/>
    </source>
</evidence>
<keyword evidence="11" id="KW-0472">Membrane</keyword>
<evidence type="ECO:0000256" key="14">
    <source>
        <dbReference type="ARBA" id="ARBA00042773"/>
    </source>
</evidence>
<keyword evidence="8" id="KW-0067">ATP-binding</keyword>
<evidence type="ECO:0000313" key="18">
    <source>
        <dbReference type="Proteomes" id="UP000022141"/>
    </source>
</evidence>
<dbReference type="STRING" id="1454004.AW11_01313"/>
<evidence type="ECO:0000256" key="5">
    <source>
        <dbReference type="ARBA" id="ARBA00022598"/>
    </source>
</evidence>
<dbReference type="InterPro" id="IPR050237">
    <property type="entry name" value="ATP-dep_AMP-bd_enzyme"/>
</dbReference>
<sequence>MSEKVWLDSYPANIPAEIASSPFSSLPELIDNTVRKFADKPAFSNLGQTLTFSELDRLSRDFAVFLQGLPGVSQGDRVAIMLPNLLQYPVALFGILRAGMTVVNVNPLYTARELRVQLKDSGAKAIVVVENFARTLQEALPGLGVEHVITTQIGDLLPAPKRWLVNFAIKYVKKMVPGWRIDKACSFNRALADGAKSELSPVKIGPEDLAFLQYTGGTTGIAKGAMLTHGNLLANLEQVSLWISASFKEGREIAIAPLPMYHIFCLTSTLGFMKWGSLIVLIANPRDLPGLVKELGRWKFSVLTGVNTLFNALLNTSGFDKLDFSALKVVVGGGAAVQESVAKRWQEVTGTHLTEAYGLTETSPGVCCTPLGDPWNGTIGLPVTSTEVSIRDEDFKKLPLWNGEGDIARHTGEICVRGPQVMRGYWNKPEETAKVIHDGWLKTGDVGHMNVRGYITLTDRKKDMILVSGFNVYPNEIENIVMMHPGVEECAVIGVPDEKSGEAVKLVIVRKDSKLSKGDVVKYCDTQLTGYKRPRHIEFRDSLPKTPIGKILRRELRDEPAD</sequence>
<dbReference type="GO" id="GO:0004467">
    <property type="term" value="F:long-chain fatty acid-CoA ligase activity"/>
    <property type="evidence" value="ECO:0007669"/>
    <property type="project" value="UniProtKB-EC"/>
</dbReference>
<dbReference type="PATRIC" id="fig|1454004.3.peg.1367"/>
<dbReference type="EC" id="6.2.1.3" evidence="12"/>
<keyword evidence="18" id="KW-1185">Reference proteome</keyword>
<dbReference type="InterPro" id="IPR045851">
    <property type="entry name" value="AMP-bd_C_sf"/>
</dbReference>
<proteinExistence type="inferred from homology"/>
<evidence type="ECO:0000256" key="12">
    <source>
        <dbReference type="ARBA" id="ARBA00026121"/>
    </source>
</evidence>
<dbReference type="FunFam" id="3.30.300.30:FF:000006">
    <property type="entry name" value="Long-chain-fatty-acid--CoA ligase FadD"/>
    <property type="match status" value="1"/>
</dbReference>
<dbReference type="Pfam" id="PF13193">
    <property type="entry name" value="AMP-binding_C"/>
    <property type="match status" value="1"/>
</dbReference>
<evidence type="ECO:0000256" key="3">
    <source>
        <dbReference type="ARBA" id="ARBA00005005"/>
    </source>
</evidence>
<accession>A0A011QKC3</accession>
<protein>
    <recommendedName>
        <fullName evidence="13">Long-chain-fatty-acid--CoA ligase</fullName>
        <ecNumber evidence="12">6.2.1.3</ecNumber>
    </recommendedName>
    <alternativeName>
        <fullName evidence="14">Long-chain acyl-CoA synthetase</fullName>
    </alternativeName>
</protein>
<evidence type="ECO:0000256" key="8">
    <source>
        <dbReference type="ARBA" id="ARBA00022840"/>
    </source>
</evidence>
<dbReference type="InterPro" id="IPR000873">
    <property type="entry name" value="AMP-dep_synth/lig_dom"/>
</dbReference>
<evidence type="ECO:0000256" key="6">
    <source>
        <dbReference type="ARBA" id="ARBA00022741"/>
    </source>
</evidence>
<comment type="subcellular location">
    <subcellularLocation>
        <location evidence="2">Membrane</location>
        <topology evidence="2">Peripheral membrane protein</topology>
    </subcellularLocation>
</comment>
<reference evidence="17" key="1">
    <citation type="submission" date="2014-02" db="EMBL/GenBank/DDBJ databases">
        <title>Expanding our view of genomic diversity in Candidatus Accumulibacter clades.</title>
        <authorList>
            <person name="Skennerton C.T."/>
            <person name="Barr J.J."/>
            <person name="Slater F.R."/>
            <person name="Bond P.L."/>
            <person name="Tyson G.W."/>
        </authorList>
    </citation>
    <scope>NUCLEOTIDE SEQUENCE [LARGE SCALE GENOMIC DNA]</scope>
</reference>
<evidence type="ECO:0000256" key="4">
    <source>
        <dbReference type="ARBA" id="ARBA00006432"/>
    </source>
</evidence>
<dbReference type="GO" id="GO:0005524">
    <property type="term" value="F:ATP binding"/>
    <property type="evidence" value="ECO:0007669"/>
    <property type="project" value="UniProtKB-KW"/>
</dbReference>
<dbReference type="Gene3D" id="3.40.50.12780">
    <property type="entry name" value="N-terminal domain of ligase-like"/>
    <property type="match status" value="1"/>
</dbReference>
<comment type="caution">
    <text evidence="17">The sequence shown here is derived from an EMBL/GenBank/DDBJ whole genome shotgun (WGS) entry which is preliminary data.</text>
</comment>
<evidence type="ECO:0000256" key="11">
    <source>
        <dbReference type="ARBA" id="ARBA00023136"/>
    </source>
</evidence>